<keyword evidence="4" id="KW-0804">Transcription</keyword>
<dbReference type="InterPro" id="IPR037402">
    <property type="entry name" value="YidZ_PBP2"/>
</dbReference>
<proteinExistence type="inferred from homology"/>
<dbReference type="GO" id="GO:0003677">
    <property type="term" value="F:DNA binding"/>
    <property type="evidence" value="ECO:0007669"/>
    <property type="project" value="UniProtKB-KW"/>
</dbReference>
<dbReference type="CDD" id="cd08417">
    <property type="entry name" value="PBP2_Nitroaromatics_like"/>
    <property type="match status" value="1"/>
</dbReference>
<name>A0A085W4T4_9BACT</name>
<comment type="similarity">
    <text evidence="1">Belongs to the LysR transcriptional regulatory family.</text>
</comment>
<comment type="caution">
    <text evidence="6">The sequence shown here is derived from an EMBL/GenBank/DDBJ whole genome shotgun (WGS) entry which is preliminary data.</text>
</comment>
<evidence type="ECO:0000256" key="3">
    <source>
        <dbReference type="ARBA" id="ARBA00023125"/>
    </source>
</evidence>
<dbReference type="OrthoDB" id="109788at2"/>
<protein>
    <submittedName>
        <fullName evidence="6">Transcriptional regulator, LysR family protein</fullName>
    </submittedName>
</protein>
<dbReference type="InterPro" id="IPR000847">
    <property type="entry name" value="LysR_HTH_N"/>
</dbReference>
<dbReference type="InterPro" id="IPR036390">
    <property type="entry name" value="WH_DNA-bd_sf"/>
</dbReference>
<organism evidence="6 7">
    <name type="scientific">Hyalangium minutum</name>
    <dbReference type="NCBI Taxonomy" id="394096"/>
    <lineage>
        <taxon>Bacteria</taxon>
        <taxon>Pseudomonadati</taxon>
        <taxon>Myxococcota</taxon>
        <taxon>Myxococcia</taxon>
        <taxon>Myxococcales</taxon>
        <taxon>Cystobacterineae</taxon>
        <taxon>Archangiaceae</taxon>
        <taxon>Hyalangium</taxon>
    </lineage>
</organism>
<dbReference type="Pfam" id="PF00126">
    <property type="entry name" value="HTH_1"/>
    <property type="match status" value="1"/>
</dbReference>
<sequence length="302" mass="33238">MTDINLATVDLNLLNVVATVLEERSATKAAVRLHVTQSAVSNAMKRARELFGDPLVLREAYGLAPTARGAELLPALRAWLEEARRLVAKAPVFEPRTSTRTFTVACSDAVAVALLQPVLRLLKKRAPLARLRLQTLDRLLSEDGLARGEVDLLIGIPPVVPPGHEAELVYRDPLECIVRRDHPRVRSKLTLPLYASLPHVELALFGNIDDTIDRALARHGQSREVTVVLPHFSSVPLAVLETDCVATLSSRLARAFAARLPLKVLEPPLALEPLEVRQVWHRRSEADAAVGFLRALVREAAR</sequence>
<accession>A0A085W4T4</accession>
<dbReference type="EMBL" id="JMCB01000020">
    <property type="protein sequence ID" value="KFE62697.1"/>
    <property type="molecule type" value="Genomic_DNA"/>
</dbReference>
<keyword evidence="7" id="KW-1185">Reference proteome</keyword>
<dbReference type="Pfam" id="PF03466">
    <property type="entry name" value="LysR_substrate"/>
    <property type="match status" value="1"/>
</dbReference>
<dbReference type="RefSeq" id="WP_052420545.1">
    <property type="nucleotide sequence ID" value="NZ_JMCB01000020.1"/>
</dbReference>
<evidence type="ECO:0000313" key="6">
    <source>
        <dbReference type="EMBL" id="KFE62697.1"/>
    </source>
</evidence>
<dbReference type="STRING" id="394096.DB31_3811"/>
<dbReference type="Gene3D" id="3.40.190.10">
    <property type="entry name" value="Periplasmic binding protein-like II"/>
    <property type="match status" value="2"/>
</dbReference>
<dbReference type="PANTHER" id="PTHR30118:SF15">
    <property type="entry name" value="TRANSCRIPTIONAL REGULATORY PROTEIN"/>
    <property type="match status" value="1"/>
</dbReference>
<dbReference type="InterPro" id="IPR036388">
    <property type="entry name" value="WH-like_DNA-bd_sf"/>
</dbReference>
<feature type="domain" description="HTH lysR-type" evidence="5">
    <location>
        <begin position="9"/>
        <end position="66"/>
    </location>
</feature>
<dbReference type="GO" id="GO:0003700">
    <property type="term" value="F:DNA-binding transcription factor activity"/>
    <property type="evidence" value="ECO:0007669"/>
    <property type="project" value="InterPro"/>
</dbReference>
<dbReference type="InterPro" id="IPR050389">
    <property type="entry name" value="LysR-type_TF"/>
</dbReference>
<evidence type="ECO:0000259" key="5">
    <source>
        <dbReference type="PROSITE" id="PS50931"/>
    </source>
</evidence>
<evidence type="ECO:0000313" key="7">
    <source>
        <dbReference type="Proteomes" id="UP000028725"/>
    </source>
</evidence>
<dbReference type="SUPFAM" id="SSF46785">
    <property type="entry name" value="Winged helix' DNA-binding domain"/>
    <property type="match status" value="1"/>
</dbReference>
<dbReference type="PROSITE" id="PS50931">
    <property type="entry name" value="HTH_LYSR"/>
    <property type="match status" value="1"/>
</dbReference>
<dbReference type="SUPFAM" id="SSF53850">
    <property type="entry name" value="Periplasmic binding protein-like II"/>
    <property type="match status" value="1"/>
</dbReference>
<dbReference type="Proteomes" id="UP000028725">
    <property type="component" value="Unassembled WGS sequence"/>
</dbReference>
<evidence type="ECO:0000256" key="2">
    <source>
        <dbReference type="ARBA" id="ARBA00023015"/>
    </source>
</evidence>
<dbReference type="InterPro" id="IPR005119">
    <property type="entry name" value="LysR_subst-bd"/>
</dbReference>
<keyword evidence="2" id="KW-0805">Transcription regulation</keyword>
<dbReference type="AlphaFoldDB" id="A0A085W4T4"/>
<evidence type="ECO:0000256" key="4">
    <source>
        <dbReference type="ARBA" id="ARBA00023163"/>
    </source>
</evidence>
<reference evidence="6 7" key="1">
    <citation type="submission" date="2014-04" db="EMBL/GenBank/DDBJ databases">
        <title>Genome assembly of Hyalangium minutum DSM 14724.</title>
        <authorList>
            <person name="Sharma G."/>
            <person name="Subramanian S."/>
        </authorList>
    </citation>
    <scope>NUCLEOTIDE SEQUENCE [LARGE SCALE GENOMIC DNA]</scope>
    <source>
        <strain evidence="6 7">DSM 14724</strain>
    </source>
</reference>
<evidence type="ECO:0000256" key="1">
    <source>
        <dbReference type="ARBA" id="ARBA00009437"/>
    </source>
</evidence>
<dbReference type="PANTHER" id="PTHR30118">
    <property type="entry name" value="HTH-TYPE TRANSCRIPTIONAL REGULATOR LEUO-RELATED"/>
    <property type="match status" value="1"/>
</dbReference>
<gene>
    <name evidence="6" type="ORF">DB31_3811</name>
</gene>
<keyword evidence="3" id="KW-0238">DNA-binding</keyword>
<dbReference type="Gene3D" id="1.10.10.10">
    <property type="entry name" value="Winged helix-like DNA-binding domain superfamily/Winged helix DNA-binding domain"/>
    <property type="match status" value="1"/>
</dbReference>